<dbReference type="PANTHER" id="PTHR46743">
    <property type="entry name" value="TEICHOIC ACIDS EXPORT ATP-BINDING PROTEIN TAGH"/>
    <property type="match status" value="1"/>
</dbReference>
<proteinExistence type="inferred from homology"/>
<dbReference type="InterPro" id="IPR003439">
    <property type="entry name" value="ABC_transporter-like_ATP-bd"/>
</dbReference>
<dbReference type="InterPro" id="IPR029439">
    <property type="entry name" value="Wzt_C"/>
</dbReference>
<evidence type="ECO:0000256" key="1">
    <source>
        <dbReference type="ARBA" id="ARBA00005417"/>
    </source>
</evidence>
<reference evidence="6 7" key="1">
    <citation type="submission" date="2016-10" db="EMBL/GenBank/DDBJ databases">
        <authorList>
            <person name="Varghese N."/>
            <person name="Submissions S."/>
        </authorList>
    </citation>
    <scope>NUCLEOTIDE SEQUENCE [LARGE SCALE GENOMIC DNA]</scope>
    <source>
        <strain evidence="6 7">NLAE-zl-C196</strain>
    </source>
</reference>
<keyword evidence="2" id="KW-0813">Transport</keyword>
<accession>A0A1I0CGR5</accession>
<evidence type="ECO:0000256" key="3">
    <source>
        <dbReference type="ARBA" id="ARBA00022741"/>
    </source>
</evidence>
<protein>
    <submittedName>
        <fullName evidence="6">ABC-2 type transport system ATP-binding protein</fullName>
    </submittedName>
</protein>
<dbReference type="GO" id="GO:0005524">
    <property type="term" value="F:ATP binding"/>
    <property type="evidence" value="ECO:0007669"/>
    <property type="project" value="UniProtKB-KW"/>
</dbReference>
<keyword evidence="3" id="KW-0547">Nucleotide-binding</keyword>
<dbReference type="Pfam" id="PF14524">
    <property type="entry name" value="Wzt_C"/>
    <property type="match status" value="1"/>
</dbReference>
<dbReference type="Proteomes" id="UP000182121">
    <property type="component" value="Unassembled WGS sequence"/>
</dbReference>
<dbReference type="PROSITE" id="PS50893">
    <property type="entry name" value="ABC_TRANSPORTER_2"/>
    <property type="match status" value="1"/>
</dbReference>
<dbReference type="EMBL" id="FOIO01000002">
    <property type="protein sequence ID" value="SET18614.1"/>
    <property type="molecule type" value="Genomic_DNA"/>
</dbReference>
<comment type="caution">
    <text evidence="6">The sequence shown here is derived from an EMBL/GenBank/DDBJ whole genome shotgun (WGS) entry which is preliminary data.</text>
</comment>
<evidence type="ECO:0000313" key="6">
    <source>
        <dbReference type="EMBL" id="SET18614.1"/>
    </source>
</evidence>
<comment type="similarity">
    <text evidence="1">Belongs to the ABC transporter superfamily.</text>
</comment>
<dbReference type="Gene3D" id="2.70.50.60">
    <property type="entry name" value="abc- transporter (atp binding component) like domain"/>
    <property type="match status" value="1"/>
</dbReference>
<dbReference type="GO" id="GO:0016020">
    <property type="term" value="C:membrane"/>
    <property type="evidence" value="ECO:0007669"/>
    <property type="project" value="InterPro"/>
</dbReference>
<dbReference type="PANTHER" id="PTHR46743:SF2">
    <property type="entry name" value="TEICHOIC ACIDS EXPORT ATP-BINDING PROTEIN TAGH"/>
    <property type="match status" value="1"/>
</dbReference>
<dbReference type="InterPro" id="IPR050683">
    <property type="entry name" value="Bact_Polysacc_Export_ATP-bd"/>
</dbReference>
<dbReference type="SUPFAM" id="SSF52540">
    <property type="entry name" value="P-loop containing nucleoside triphosphate hydrolases"/>
    <property type="match status" value="1"/>
</dbReference>
<keyword evidence="4 6" id="KW-0067">ATP-binding</keyword>
<dbReference type="RefSeq" id="WP_074661379.1">
    <property type="nucleotide sequence ID" value="NZ_AP031445.1"/>
</dbReference>
<dbReference type="SMART" id="SM00382">
    <property type="entry name" value="AAA"/>
    <property type="match status" value="1"/>
</dbReference>
<dbReference type="GO" id="GO:0140359">
    <property type="term" value="F:ABC-type transporter activity"/>
    <property type="evidence" value="ECO:0007669"/>
    <property type="project" value="InterPro"/>
</dbReference>
<dbReference type="AlphaFoldDB" id="A0A1I0CGR5"/>
<evidence type="ECO:0000313" key="7">
    <source>
        <dbReference type="Proteomes" id="UP000182121"/>
    </source>
</evidence>
<name>A0A1I0CGR5_9FIRM</name>
<dbReference type="Gene3D" id="3.40.50.300">
    <property type="entry name" value="P-loop containing nucleotide triphosphate hydrolases"/>
    <property type="match status" value="1"/>
</dbReference>
<sequence>MKAENAIEVHDIKKSFRVYLDKGRTLKELVLFSKRRKYEERQVLQGISFEVKKGEALGLIGHNGCGKSTTLKLLTRIMYPDSGTIEMRGRVSSLIELGAGFHPDMSGRQNIYTNASIFGLTRKEIDARVDNIIEFSELEAFIDNPVRTYSSGMYMRLAFAVAINVDADILLVDEILAVGDANFQAKCFNKLREIKANGTTIVIVSHSLGQIEEICERSIWIHEGKIQKEGKPREVHPAYLEYMGQKRPETAAAGKEKGEGERPGDGRVRIKAVEVISGKGGESNVFRTGESVTLSISYKVMEKVEEASIGLEVYNGDGVKCYSTDTRTEKMDYIKLERDGEIHLVFENLELLNGKYTMDFSIKSKDSFPIDSYAKAFSFEMYSDVKDTGISRLAHKWKVKDA</sequence>
<dbReference type="CDD" id="cd03220">
    <property type="entry name" value="ABC_KpsT_Wzt"/>
    <property type="match status" value="1"/>
</dbReference>
<evidence type="ECO:0000256" key="4">
    <source>
        <dbReference type="ARBA" id="ARBA00022840"/>
    </source>
</evidence>
<dbReference type="GO" id="GO:0016887">
    <property type="term" value="F:ATP hydrolysis activity"/>
    <property type="evidence" value="ECO:0007669"/>
    <property type="project" value="InterPro"/>
</dbReference>
<dbReference type="InterPro" id="IPR003593">
    <property type="entry name" value="AAA+_ATPase"/>
</dbReference>
<evidence type="ECO:0000256" key="2">
    <source>
        <dbReference type="ARBA" id="ARBA00022448"/>
    </source>
</evidence>
<dbReference type="Pfam" id="PF00005">
    <property type="entry name" value="ABC_tran"/>
    <property type="match status" value="1"/>
</dbReference>
<organism evidence="6 7">
    <name type="scientific">Enterocloster clostridioformis</name>
    <dbReference type="NCBI Taxonomy" id="1531"/>
    <lineage>
        <taxon>Bacteria</taxon>
        <taxon>Bacillati</taxon>
        <taxon>Bacillota</taxon>
        <taxon>Clostridia</taxon>
        <taxon>Lachnospirales</taxon>
        <taxon>Lachnospiraceae</taxon>
        <taxon>Enterocloster</taxon>
    </lineage>
</organism>
<feature type="domain" description="ABC transporter" evidence="5">
    <location>
        <begin position="7"/>
        <end position="248"/>
    </location>
</feature>
<gene>
    <name evidence="6" type="ORF">SAMN05216521_100263</name>
</gene>
<dbReference type="InterPro" id="IPR027417">
    <property type="entry name" value="P-loop_NTPase"/>
</dbReference>
<evidence type="ECO:0000259" key="5">
    <source>
        <dbReference type="PROSITE" id="PS50893"/>
    </source>
</evidence>
<dbReference type="CDD" id="cd10147">
    <property type="entry name" value="Wzt_C-like"/>
    <property type="match status" value="1"/>
</dbReference>
<dbReference type="InterPro" id="IPR015860">
    <property type="entry name" value="ABC_transpr_TagH-like"/>
</dbReference>